<dbReference type="PANTHER" id="PTHR43392">
    <property type="entry name" value="AAA-TYPE ATPASE FAMILY PROTEIN / ANKYRIN REPEAT FAMILY PROTEIN"/>
    <property type="match status" value="1"/>
</dbReference>
<proteinExistence type="inferred from homology"/>
<dbReference type="PRINTS" id="PR00820">
    <property type="entry name" value="CBXXCFQX"/>
</dbReference>
<dbReference type="InterPro" id="IPR041627">
    <property type="entry name" value="AAA_lid_6"/>
</dbReference>
<dbReference type="OrthoDB" id="9806903at2"/>
<keyword evidence="2" id="KW-0547">Nucleotide-binding</keyword>
<evidence type="ECO:0000313" key="5">
    <source>
        <dbReference type="EMBL" id="SFG14190.1"/>
    </source>
</evidence>
<dbReference type="SUPFAM" id="SSF52540">
    <property type="entry name" value="P-loop containing nucleoside triphosphate hydrolases"/>
    <property type="match status" value="1"/>
</dbReference>
<dbReference type="InterPro" id="IPR003959">
    <property type="entry name" value="ATPase_AAA_core"/>
</dbReference>
<sequence>MGKTVITRELNRIHVVLERESQGDATIRSHQRSSLIPPVDPEEHPALSRCFEELDQLVGLKKVKEFVREIYALLEVGRRRAAAGLPSEQQVLHMVFTGNPGTGKTTVARIMSRLLKEMGILSKGHLVEVERADLVGEYIGHTAQKTREHVKRALGGILFVDEAYSLARGGERDFGKEAIDTLVKSMEDHRDEFVLILAGYSLEMEHFMRSNPGLPSRFPIHLAFPDFTIEELMEIADRMLKKRQYRFSRAAREKLKRQLLKEMNRTSQPFGNARYIRNVIERGIRQHAVRLLSERYPSKDDLMTIRAEDLRFEETLGTGRSVRGIINSE</sequence>
<dbReference type="STRING" id="201973.SAMN04488025_11755"/>
<keyword evidence="3" id="KW-0067">ATP-binding</keyword>
<dbReference type="Gene3D" id="1.10.8.60">
    <property type="match status" value="1"/>
</dbReference>
<protein>
    <submittedName>
        <fullName evidence="5">Stage V sporulation protein K</fullName>
    </submittedName>
</protein>
<gene>
    <name evidence="5" type="ORF">SAMN04488025_11755</name>
</gene>
<dbReference type="InterPro" id="IPR027417">
    <property type="entry name" value="P-loop_NTPase"/>
</dbReference>
<dbReference type="EMBL" id="FOOK01000017">
    <property type="protein sequence ID" value="SFG14190.1"/>
    <property type="molecule type" value="Genomic_DNA"/>
</dbReference>
<dbReference type="CDD" id="cd00009">
    <property type="entry name" value="AAA"/>
    <property type="match status" value="1"/>
</dbReference>
<organism evidence="5 6">
    <name type="scientific">Planifilum fulgidum</name>
    <dbReference type="NCBI Taxonomy" id="201973"/>
    <lineage>
        <taxon>Bacteria</taxon>
        <taxon>Bacillati</taxon>
        <taxon>Bacillota</taxon>
        <taxon>Bacilli</taxon>
        <taxon>Bacillales</taxon>
        <taxon>Thermoactinomycetaceae</taxon>
        <taxon>Planifilum</taxon>
    </lineage>
</organism>
<dbReference type="GO" id="GO:0005524">
    <property type="term" value="F:ATP binding"/>
    <property type="evidence" value="ECO:0007669"/>
    <property type="project" value="UniProtKB-KW"/>
</dbReference>
<evidence type="ECO:0000256" key="2">
    <source>
        <dbReference type="ARBA" id="ARBA00022741"/>
    </source>
</evidence>
<dbReference type="InterPro" id="IPR000641">
    <property type="entry name" value="CbxX/CfxQ"/>
</dbReference>
<dbReference type="SMART" id="SM00382">
    <property type="entry name" value="AAA"/>
    <property type="match status" value="1"/>
</dbReference>
<evidence type="ECO:0000313" key="6">
    <source>
        <dbReference type="Proteomes" id="UP000198661"/>
    </source>
</evidence>
<dbReference type="Pfam" id="PF17866">
    <property type="entry name" value="AAA_lid_6"/>
    <property type="match status" value="1"/>
</dbReference>
<name>A0A1I2PF94_9BACL</name>
<dbReference type="InterPro" id="IPR003593">
    <property type="entry name" value="AAA+_ATPase"/>
</dbReference>
<dbReference type="Proteomes" id="UP000198661">
    <property type="component" value="Unassembled WGS sequence"/>
</dbReference>
<feature type="domain" description="AAA+ ATPase" evidence="4">
    <location>
        <begin position="90"/>
        <end position="228"/>
    </location>
</feature>
<comment type="similarity">
    <text evidence="1">Belongs to the CbxX/CfxQ family.</text>
</comment>
<dbReference type="Pfam" id="PF00004">
    <property type="entry name" value="AAA"/>
    <property type="match status" value="1"/>
</dbReference>
<dbReference type="AlphaFoldDB" id="A0A1I2PF94"/>
<dbReference type="GO" id="GO:0016887">
    <property type="term" value="F:ATP hydrolysis activity"/>
    <property type="evidence" value="ECO:0007669"/>
    <property type="project" value="InterPro"/>
</dbReference>
<dbReference type="FunFam" id="3.40.50.300:FF:000216">
    <property type="entry name" value="Type VII secretion ATPase EccA"/>
    <property type="match status" value="1"/>
</dbReference>
<dbReference type="PRINTS" id="PR00819">
    <property type="entry name" value="CBXCFQXSUPER"/>
</dbReference>
<accession>A0A1I2PF94</accession>
<dbReference type="RefSeq" id="WP_092038742.1">
    <property type="nucleotide sequence ID" value="NZ_FOOK01000017.1"/>
</dbReference>
<evidence type="ECO:0000256" key="3">
    <source>
        <dbReference type="ARBA" id="ARBA00022840"/>
    </source>
</evidence>
<dbReference type="Gene3D" id="3.40.50.300">
    <property type="entry name" value="P-loop containing nucleotide triphosphate hydrolases"/>
    <property type="match status" value="1"/>
</dbReference>
<evidence type="ECO:0000256" key="1">
    <source>
        <dbReference type="ARBA" id="ARBA00010378"/>
    </source>
</evidence>
<dbReference type="InterPro" id="IPR000470">
    <property type="entry name" value="CbxX/CfqX_mono"/>
</dbReference>
<reference evidence="5 6" key="1">
    <citation type="submission" date="2016-10" db="EMBL/GenBank/DDBJ databases">
        <authorList>
            <person name="de Groot N.N."/>
        </authorList>
    </citation>
    <scope>NUCLEOTIDE SEQUENCE [LARGE SCALE GENOMIC DNA]</scope>
    <source>
        <strain evidence="5 6">DSM 44945</strain>
    </source>
</reference>
<dbReference type="PANTHER" id="PTHR43392:SF2">
    <property type="entry name" value="AAA-TYPE ATPASE FAMILY PROTEIN _ ANKYRIN REPEAT FAMILY PROTEIN"/>
    <property type="match status" value="1"/>
</dbReference>
<dbReference type="InterPro" id="IPR050773">
    <property type="entry name" value="CbxX/CfxQ_RuBisCO_ESX"/>
</dbReference>
<keyword evidence="6" id="KW-1185">Reference proteome</keyword>
<evidence type="ECO:0000259" key="4">
    <source>
        <dbReference type="SMART" id="SM00382"/>
    </source>
</evidence>